<feature type="domain" description="ABC3 transporter permease C-terminal" evidence="7">
    <location>
        <begin position="362"/>
        <end position="513"/>
    </location>
</feature>
<accession>A0A7X2TEP7</accession>
<evidence type="ECO:0000259" key="8">
    <source>
        <dbReference type="Pfam" id="PF12704"/>
    </source>
</evidence>
<keyword evidence="4 6" id="KW-1133">Transmembrane helix</keyword>
<dbReference type="GO" id="GO:0005886">
    <property type="term" value="C:plasma membrane"/>
    <property type="evidence" value="ECO:0007669"/>
    <property type="project" value="UniProtKB-SubCell"/>
</dbReference>
<keyword evidence="3 6" id="KW-0812">Transmembrane</keyword>
<proteinExistence type="predicted"/>
<feature type="transmembrane region" description="Helical" evidence="6">
    <location>
        <begin position="403"/>
        <end position="429"/>
    </location>
</feature>
<keyword evidence="2" id="KW-1003">Cell membrane</keyword>
<evidence type="ECO:0000256" key="3">
    <source>
        <dbReference type="ARBA" id="ARBA00022692"/>
    </source>
</evidence>
<dbReference type="RefSeq" id="WP_154501942.1">
    <property type="nucleotide sequence ID" value="NZ_JAQXPC010000027.1"/>
</dbReference>
<evidence type="ECO:0000313" key="9">
    <source>
        <dbReference type="EMBL" id="MSS57305.1"/>
    </source>
</evidence>
<evidence type="ECO:0000256" key="6">
    <source>
        <dbReference type="SAM" id="Phobius"/>
    </source>
</evidence>
<dbReference type="GO" id="GO:0022857">
    <property type="term" value="F:transmembrane transporter activity"/>
    <property type="evidence" value="ECO:0007669"/>
    <property type="project" value="TreeGrafter"/>
</dbReference>
<evidence type="ECO:0000256" key="2">
    <source>
        <dbReference type="ARBA" id="ARBA00022475"/>
    </source>
</evidence>
<dbReference type="Pfam" id="PF02687">
    <property type="entry name" value="FtsX"/>
    <property type="match status" value="1"/>
</dbReference>
<feature type="domain" description="MacB-like periplasmic core" evidence="8">
    <location>
        <begin position="143"/>
        <end position="281"/>
    </location>
</feature>
<evidence type="ECO:0000259" key="7">
    <source>
        <dbReference type="Pfam" id="PF02687"/>
    </source>
</evidence>
<feature type="transmembrane region" description="Helical" evidence="6">
    <location>
        <begin position="489"/>
        <end position="509"/>
    </location>
</feature>
<feature type="transmembrane region" description="Helical" evidence="6">
    <location>
        <begin position="361"/>
        <end position="382"/>
    </location>
</feature>
<keyword evidence="5 6" id="KW-0472">Membrane</keyword>
<dbReference type="EMBL" id="VUMN01000001">
    <property type="protein sequence ID" value="MSS57305.1"/>
    <property type="molecule type" value="Genomic_DNA"/>
</dbReference>
<dbReference type="InterPro" id="IPR025857">
    <property type="entry name" value="MacB_PCD"/>
</dbReference>
<sequence>MNALKRAWAYVRRRPAKTILLMITFFLIGNLVILGLGISEAADNAKTLTRKSMRAAVSYEVDYDGYYSYINTLTDQDEINAAYENYPQIDPAAAQEFAKDERVTAFNYMTTSIAYSNGFDNVPVGNEENRSDMTTYTDENGNEVTYRNPNLMIYAIKYPNLIEFAEGTFQIVSGSMFTQSDIDDAKNVAVITQELADQNALHVGDTISVSTLDDDTKRDALANGAAQEDLDMELEIAGIYTTANDVDPSSEYYQWMYPYESPKNIILIPMNAYTEYIKQYVSTVYRIHPEYFEDTTLEEVLSSFEETPTSVVYLLDDPLHVDQFVEDHSGALTSYTLLNANNEQFRKLSRPLDTLSFFSDIVVWIVVVNAVVIITLVTALTLKTREFEIGVLLSMGVSKFKVVLQLFAELFLIAIVGFALASVSGSLLAGKVGDRVLSYQTANDAQYASDDDDMGYYFSGDVDYFTEVTQEDLLSQYHVSVSPLLIGKIYMLGTGVVLIAIIIPSFMIMRLNPKQILLEQN</sequence>
<evidence type="ECO:0000256" key="4">
    <source>
        <dbReference type="ARBA" id="ARBA00022989"/>
    </source>
</evidence>
<dbReference type="Pfam" id="PF12704">
    <property type="entry name" value="MacB_PCD"/>
    <property type="match status" value="1"/>
</dbReference>
<organism evidence="9 10">
    <name type="scientific">Stecheria intestinalis</name>
    <dbReference type="NCBI Taxonomy" id="2606630"/>
    <lineage>
        <taxon>Bacteria</taxon>
        <taxon>Bacillati</taxon>
        <taxon>Bacillota</taxon>
        <taxon>Erysipelotrichia</taxon>
        <taxon>Erysipelotrichales</taxon>
        <taxon>Erysipelotrichaceae</taxon>
        <taxon>Stecheria</taxon>
    </lineage>
</organism>
<evidence type="ECO:0000256" key="5">
    <source>
        <dbReference type="ARBA" id="ARBA00023136"/>
    </source>
</evidence>
<gene>
    <name evidence="9" type="ORF">FYJ51_00065</name>
</gene>
<dbReference type="InterPro" id="IPR050250">
    <property type="entry name" value="Macrolide_Exporter_MacB"/>
</dbReference>
<comment type="caution">
    <text evidence="9">The sequence shown here is derived from an EMBL/GenBank/DDBJ whole genome shotgun (WGS) entry which is preliminary data.</text>
</comment>
<keyword evidence="10" id="KW-1185">Reference proteome</keyword>
<evidence type="ECO:0000256" key="1">
    <source>
        <dbReference type="ARBA" id="ARBA00004651"/>
    </source>
</evidence>
<protein>
    <submittedName>
        <fullName evidence="9">ABC transporter permease</fullName>
    </submittedName>
</protein>
<comment type="subcellular location">
    <subcellularLocation>
        <location evidence="1">Cell membrane</location>
        <topology evidence="1">Multi-pass membrane protein</topology>
    </subcellularLocation>
</comment>
<name>A0A7X2TEP7_9FIRM</name>
<evidence type="ECO:0000313" key="10">
    <source>
        <dbReference type="Proteomes" id="UP000461880"/>
    </source>
</evidence>
<dbReference type="InterPro" id="IPR003838">
    <property type="entry name" value="ABC3_permease_C"/>
</dbReference>
<dbReference type="AlphaFoldDB" id="A0A7X2TEP7"/>
<reference evidence="9 10" key="1">
    <citation type="submission" date="2019-08" db="EMBL/GenBank/DDBJ databases">
        <title>In-depth cultivation of the pig gut microbiome towards novel bacterial diversity and tailored functional studies.</title>
        <authorList>
            <person name="Wylensek D."/>
            <person name="Hitch T.C.A."/>
            <person name="Clavel T."/>
        </authorList>
    </citation>
    <scope>NUCLEOTIDE SEQUENCE [LARGE SCALE GENOMIC DNA]</scope>
    <source>
        <strain evidence="9 10">Oil+RF-744-GAM-WT-6</strain>
    </source>
</reference>
<dbReference type="PANTHER" id="PTHR30572:SF9">
    <property type="entry name" value="ABC TRANSPORTER PERMEASE PROTEIN"/>
    <property type="match status" value="1"/>
</dbReference>
<dbReference type="PANTHER" id="PTHR30572">
    <property type="entry name" value="MEMBRANE COMPONENT OF TRANSPORTER-RELATED"/>
    <property type="match status" value="1"/>
</dbReference>
<dbReference type="Proteomes" id="UP000461880">
    <property type="component" value="Unassembled WGS sequence"/>
</dbReference>